<feature type="region of interest" description="Disordered" evidence="5">
    <location>
        <begin position="381"/>
        <end position="483"/>
    </location>
</feature>
<dbReference type="Proteomes" id="UP000192578">
    <property type="component" value="Unassembled WGS sequence"/>
</dbReference>
<proteinExistence type="inferred from homology"/>
<evidence type="ECO:0000256" key="1">
    <source>
        <dbReference type="ARBA" id="ARBA00004604"/>
    </source>
</evidence>
<feature type="region of interest" description="Disordered" evidence="5">
    <location>
        <begin position="17"/>
        <end position="43"/>
    </location>
</feature>
<evidence type="ECO:0000313" key="7">
    <source>
        <dbReference type="Proteomes" id="UP000192578"/>
    </source>
</evidence>
<dbReference type="Pfam" id="PF04615">
    <property type="entry name" value="Utp14"/>
    <property type="match status" value="2"/>
</dbReference>
<dbReference type="OrthoDB" id="277439at2759"/>
<feature type="compositionally biased region" description="Basic and acidic residues" evidence="5">
    <location>
        <begin position="314"/>
        <end position="323"/>
    </location>
</feature>
<gene>
    <name evidence="6" type="ORF">BV898_00962</name>
</gene>
<dbReference type="GO" id="GO:0032040">
    <property type="term" value="C:small-subunit processome"/>
    <property type="evidence" value="ECO:0007669"/>
    <property type="project" value="InterPro"/>
</dbReference>
<keyword evidence="4" id="KW-0539">Nucleus</keyword>
<keyword evidence="3" id="KW-0597">Phosphoprotein</keyword>
<dbReference type="EMBL" id="MTYJ01000003">
    <property type="protein sequence ID" value="OQV25278.1"/>
    <property type="molecule type" value="Genomic_DNA"/>
</dbReference>
<feature type="region of interest" description="Disordered" evidence="5">
    <location>
        <begin position="303"/>
        <end position="323"/>
    </location>
</feature>
<keyword evidence="7" id="KW-1185">Reference proteome</keyword>
<evidence type="ECO:0000313" key="6">
    <source>
        <dbReference type="EMBL" id="OQV25278.1"/>
    </source>
</evidence>
<protein>
    <submittedName>
        <fullName evidence="6">U3 small nucleolar RNA-associated protein 14-like protein A</fullName>
    </submittedName>
</protein>
<dbReference type="InterPro" id="IPR006709">
    <property type="entry name" value="SSU_processome_Utp14"/>
</dbReference>
<feature type="compositionally biased region" description="Acidic residues" evidence="5">
    <location>
        <begin position="20"/>
        <end position="29"/>
    </location>
</feature>
<evidence type="ECO:0000256" key="5">
    <source>
        <dbReference type="SAM" id="MobiDB-lite"/>
    </source>
</evidence>
<feature type="compositionally biased region" description="Basic residues" evidence="5">
    <location>
        <begin position="303"/>
        <end position="312"/>
    </location>
</feature>
<evidence type="ECO:0000256" key="3">
    <source>
        <dbReference type="ARBA" id="ARBA00022553"/>
    </source>
</evidence>
<name>A0A1W0XD05_HYPEX</name>
<comment type="caution">
    <text evidence="6">The sequence shown here is derived from an EMBL/GenBank/DDBJ whole genome shotgun (WGS) entry which is preliminary data.</text>
</comment>
<comment type="subcellular location">
    <subcellularLocation>
        <location evidence="1">Nucleus</location>
        <location evidence="1">Nucleolus</location>
    </subcellularLocation>
</comment>
<organism evidence="6 7">
    <name type="scientific">Hypsibius exemplaris</name>
    <name type="common">Freshwater tardigrade</name>
    <dbReference type="NCBI Taxonomy" id="2072580"/>
    <lineage>
        <taxon>Eukaryota</taxon>
        <taxon>Metazoa</taxon>
        <taxon>Ecdysozoa</taxon>
        <taxon>Tardigrada</taxon>
        <taxon>Eutardigrada</taxon>
        <taxon>Parachela</taxon>
        <taxon>Hypsibioidea</taxon>
        <taxon>Hypsibiidae</taxon>
        <taxon>Hypsibius</taxon>
    </lineage>
</organism>
<evidence type="ECO:0000256" key="2">
    <source>
        <dbReference type="ARBA" id="ARBA00007774"/>
    </source>
</evidence>
<evidence type="ECO:0000256" key="4">
    <source>
        <dbReference type="ARBA" id="ARBA00023242"/>
    </source>
</evidence>
<dbReference type="PANTHER" id="PTHR14150:SF12">
    <property type="entry name" value="U3 SMALL NUCLEOLAR RNA-ASSOCIATED PROTEIN 14 HOMOLOG A"/>
    <property type="match status" value="1"/>
</dbReference>
<accession>A0A1W0XD05</accession>
<feature type="compositionally biased region" description="Basic and acidic residues" evidence="5">
    <location>
        <begin position="401"/>
        <end position="411"/>
    </location>
</feature>
<reference evidence="7" key="1">
    <citation type="submission" date="2017-01" db="EMBL/GenBank/DDBJ databases">
        <title>Comparative genomics of anhydrobiosis in the tardigrade Hypsibius dujardini.</title>
        <authorList>
            <person name="Yoshida Y."/>
            <person name="Koutsovoulos G."/>
            <person name="Laetsch D."/>
            <person name="Stevens L."/>
            <person name="Kumar S."/>
            <person name="Horikawa D."/>
            <person name="Ishino K."/>
            <person name="Komine S."/>
            <person name="Tomita M."/>
            <person name="Blaxter M."/>
            <person name="Arakawa K."/>
        </authorList>
    </citation>
    <scope>NUCLEOTIDE SEQUENCE [LARGE SCALE GENOMIC DNA]</scope>
    <source>
        <strain evidence="7">Z151</strain>
    </source>
</reference>
<sequence>MASLLAPVHLEELPAGEGEYFGDIDDPEENAAVTRSPADKRQHEKLLRSIARLDKPIAAQKKIQRSEPAKTIGDQDVSVGERKSLSVSALLKCAGSSKSDRAGKKKLLAEKVPTVLAEPLRKLDAAKAQRTVAYEEVSKDLKKWDPIVKANRVAEGVSFPLDQTKLNIQTASEYVKRYQTQTPLEKEIADLVNSSRNNFTKATILTEAEREALSAMSVQEAEFRRQELQKTRALLSYKEQKSRWQSKIKSKGYHRHLRRAQRKIDEKEFDELQKNDPDAALDKLEGLDKQRIKERLTLKHRSMGKWARHTASRSKNDKSAREALQEQLRLSRSLATKLKPVESDSENDVEVRQAVEVDVVGNEKTFDEEAKINPWMSSAAAAADDWEDDPIDTAFESLEIQEERKEKEAKKPTKKATKKQKPLANRSRPQPRKSAGRRQSSESGDDSPVEVELVDGGELIVDTPNVQSGAPAGVSQQHQKHPVAAADIDVDPSNVIQSSRNKVHKSVIPSRLEDMEADNEDAESDSEEAQRNVVAEAFADDDVVEEFNREKQDVEEKDKPKDIDLTLPGWGDWAGAGLGVNAKKRKKFTVKAPNAKPRKDRFLPNVIISERHDEKIIPHQIRELPFPFTTVAQLQSTIRAPIGKTWNTEAAFDEMTKPKYTTKTGVVIQPINPRIALKKNKRKAGDFVGDGDAARTTALAVSEVVDAEKKTGRVSKRRKTLH</sequence>
<dbReference type="GO" id="GO:0006364">
    <property type="term" value="P:rRNA processing"/>
    <property type="evidence" value="ECO:0007669"/>
    <property type="project" value="InterPro"/>
</dbReference>
<comment type="similarity">
    <text evidence="2">Belongs to the UTP14 family.</text>
</comment>
<dbReference type="PANTHER" id="PTHR14150">
    <property type="entry name" value="U3 SMALL NUCLEOLAR RNA-ASSOCIATED PROTEIN 14"/>
    <property type="match status" value="1"/>
</dbReference>
<feature type="compositionally biased region" description="Basic residues" evidence="5">
    <location>
        <begin position="412"/>
        <end position="421"/>
    </location>
</feature>
<feature type="compositionally biased region" description="Acidic residues" evidence="5">
    <location>
        <begin position="443"/>
        <end position="455"/>
    </location>
</feature>
<dbReference type="AlphaFoldDB" id="A0A1W0XD05"/>